<dbReference type="GO" id="GO:0008757">
    <property type="term" value="F:S-adenosylmethionine-dependent methyltransferase activity"/>
    <property type="evidence" value="ECO:0007669"/>
    <property type="project" value="TreeGrafter"/>
</dbReference>
<dbReference type="HOGENOM" id="CLU_107018_0_0_1"/>
<dbReference type="RefSeq" id="XP_005756927.1">
    <property type="nucleotide sequence ID" value="XM_005756870.1"/>
</dbReference>
<dbReference type="OMA" id="DVWCRCV"/>
<evidence type="ECO:0000256" key="3">
    <source>
        <dbReference type="ARBA" id="ARBA00022679"/>
    </source>
</evidence>
<keyword evidence="2" id="KW-0489">Methyltransferase</keyword>
<dbReference type="EnsemblProtists" id="EOD04498">
    <property type="protein sequence ID" value="EOD04498"/>
    <property type="gene ID" value="EMIHUDRAFT_220952"/>
</dbReference>
<dbReference type="PANTHER" id="PTHR40703:SF1">
    <property type="entry name" value="TRNA (PSEUDOURIDINE(54)-N(1))-METHYLTRANSFERASE"/>
    <property type="match status" value="1"/>
</dbReference>
<reference evidence="6" key="1">
    <citation type="journal article" date="2013" name="Nature">
        <title>Pan genome of the phytoplankton Emiliania underpins its global distribution.</title>
        <authorList>
            <person name="Read B.A."/>
            <person name="Kegel J."/>
            <person name="Klute M.J."/>
            <person name="Kuo A."/>
            <person name="Lefebvre S.C."/>
            <person name="Maumus F."/>
            <person name="Mayer C."/>
            <person name="Miller J."/>
            <person name="Monier A."/>
            <person name="Salamov A."/>
            <person name="Young J."/>
            <person name="Aguilar M."/>
            <person name="Claverie J.M."/>
            <person name="Frickenhaus S."/>
            <person name="Gonzalez K."/>
            <person name="Herman E.K."/>
            <person name="Lin Y.C."/>
            <person name="Napier J."/>
            <person name="Ogata H."/>
            <person name="Sarno A.F."/>
            <person name="Shmutz J."/>
            <person name="Schroeder D."/>
            <person name="de Vargas C."/>
            <person name="Verret F."/>
            <person name="von Dassow P."/>
            <person name="Valentin K."/>
            <person name="Van de Peer Y."/>
            <person name="Wheeler G."/>
            <person name="Dacks J.B."/>
            <person name="Delwiche C.F."/>
            <person name="Dyhrman S.T."/>
            <person name="Glockner G."/>
            <person name="John U."/>
            <person name="Richards T."/>
            <person name="Worden A.Z."/>
            <person name="Zhang X."/>
            <person name="Grigoriev I.V."/>
            <person name="Allen A.E."/>
            <person name="Bidle K."/>
            <person name="Borodovsky M."/>
            <person name="Bowler C."/>
            <person name="Brownlee C."/>
            <person name="Cock J.M."/>
            <person name="Elias M."/>
            <person name="Gladyshev V.N."/>
            <person name="Groth M."/>
            <person name="Guda C."/>
            <person name="Hadaegh A."/>
            <person name="Iglesias-Rodriguez M.D."/>
            <person name="Jenkins J."/>
            <person name="Jones B.M."/>
            <person name="Lawson T."/>
            <person name="Leese F."/>
            <person name="Lindquist E."/>
            <person name="Lobanov A."/>
            <person name="Lomsadze A."/>
            <person name="Malik S.B."/>
            <person name="Marsh M.E."/>
            <person name="Mackinder L."/>
            <person name="Mock T."/>
            <person name="Mueller-Roeber B."/>
            <person name="Pagarete A."/>
            <person name="Parker M."/>
            <person name="Probert I."/>
            <person name="Quesneville H."/>
            <person name="Raines C."/>
            <person name="Rensing S.A."/>
            <person name="Riano-Pachon D.M."/>
            <person name="Richier S."/>
            <person name="Rokitta S."/>
            <person name="Shiraiwa Y."/>
            <person name="Soanes D.M."/>
            <person name="van der Giezen M."/>
            <person name="Wahlund T.M."/>
            <person name="Williams B."/>
            <person name="Wilson W."/>
            <person name="Wolfe G."/>
            <person name="Wurch L.L."/>
        </authorList>
    </citation>
    <scope>NUCLEOTIDE SEQUENCE</scope>
</reference>
<dbReference type="AlphaFoldDB" id="A0A0D3HZR3"/>
<keyword evidence="4" id="KW-0949">S-adenosyl-L-methionine</keyword>
<dbReference type="Proteomes" id="UP000013827">
    <property type="component" value="Unassembled WGS sequence"/>
</dbReference>
<dbReference type="InterPro" id="IPR029026">
    <property type="entry name" value="tRNA_m1G_MTases_N"/>
</dbReference>
<dbReference type="PaxDb" id="2903-EOD04498"/>
<dbReference type="HAMAP" id="MF_00587">
    <property type="entry name" value="tRNA_methyltr_TrmY"/>
    <property type="match status" value="1"/>
</dbReference>
<evidence type="ECO:0000256" key="1">
    <source>
        <dbReference type="ARBA" id="ARBA00022490"/>
    </source>
</evidence>
<name>A0A0D3HZR3_EMIH1</name>
<keyword evidence="3" id="KW-0808">Transferase</keyword>
<dbReference type="PANTHER" id="PTHR40703">
    <property type="entry name" value="TRNA (PSEUDOURIDINE(54)-N(1))-METHYLTRANSFERASE"/>
    <property type="match status" value="1"/>
</dbReference>
<evidence type="ECO:0000313" key="6">
    <source>
        <dbReference type="Proteomes" id="UP000013827"/>
    </source>
</evidence>
<dbReference type="Pfam" id="PF04013">
    <property type="entry name" value="Methyltrn_RNA_2"/>
    <property type="match status" value="1"/>
</dbReference>
<organism evidence="5 6">
    <name type="scientific">Emiliania huxleyi (strain CCMP1516)</name>
    <dbReference type="NCBI Taxonomy" id="280463"/>
    <lineage>
        <taxon>Eukaryota</taxon>
        <taxon>Haptista</taxon>
        <taxon>Haptophyta</taxon>
        <taxon>Prymnesiophyceae</taxon>
        <taxon>Isochrysidales</taxon>
        <taxon>Noelaerhabdaceae</taxon>
        <taxon>Emiliania</taxon>
    </lineage>
</organism>
<dbReference type="InterPro" id="IPR007158">
    <property type="entry name" value="TrmY"/>
</dbReference>
<accession>A0A0D3HZR3</accession>
<evidence type="ECO:0000313" key="5">
    <source>
        <dbReference type="EnsemblProtists" id="EOD04498"/>
    </source>
</evidence>
<dbReference type="SUPFAM" id="SSF75217">
    <property type="entry name" value="alpha/beta knot"/>
    <property type="match status" value="1"/>
</dbReference>
<dbReference type="CDD" id="cd18087">
    <property type="entry name" value="TrmY-like"/>
    <property type="match status" value="1"/>
</dbReference>
<keyword evidence="1" id="KW-0963">Cytoplasm</keyword>
<evidence type="ECO:0000256" key="2">
    <source>
        <dbReference type="ARBA" id="ARBA00022603"/>
    </source>
</evidence>
<dbReference type="InterPro" id="IPR029028">
    <property type="entry name" value="Alpha/beta_knot_MTases"/>
</dbReference>
<dbReference type="eggNOG" id="ENOG502STMQ">
    <property type="taxonomic scope" value="Eukaryota"/>
</dbReference>
<dbReference type="KEGG" id="ehx:EMIHUDRAFT_220952"/>
<protein>
    <submittedName>
        <fullName evidence="5">Uncharacterized protein</fullName>
    </submittedName>
</protein>
<evidence type="ECO:0000256" key="4">
    <source>
        <dbReference type="ARBA" id="ARBA00022691"/>
    </source>
</evidence>
<proteinExistence type="inferred from homology"/>
<sequence length="249" mass="26514">MLVTLLSLPIVGGSTRAADRLASRGFERASPAPFASGPRDLIVVCHRTPVKVAQGRFRLDNLPDGRVDLLARCASAAIFTSHGVRRETRLWLALQDQSVCLCLDGSTARGMHPDERTLAAAMKRTLAVEHGATSRADTANGWSYHAGGLEHRLRELRQQRPVSRGPRPILQLHEDGEATLQALLAAGAVLVLGDQLGFTSGEEALLASAGARRATVSPRGLLTSHCIVLAHHALDEAEARVGLAASPVE</sequence>
<dbReference type="GeneID" id="17250650"/>
<reference evidence="5" key="2">
    <citation type="submission" date="2024-10" db="UniProtKB">
        <authorList>
            <consortium name="EnsemblProtists"/>
        </authorList>
    </citation>
    <scope>IDENTIFICATION</scope>
</reference>
<dbReference type="Gene3D" id="3.40.1280.10">
    <property type="match status" value="1"/>
</dbReference>
<keyword evidence="6" id="KW-1185">Reference proteome</keyword>
<dbReference type="GO" id="GO:0008175">
    <property type="term" value="F:tRNA methyltransferase activity"/>
    <property type="evidence" value="ECO:0007669"/>
    <property type="project" value="InterPro"/>
</dbReference>
<dbReference type="GO" id="GO:0030488">
    <property type="term" value="P:tRNA methylation"/>
    <property type="evidence" value="ECO:0007669"/>
    <property type="project" value="TreeGrafter"/>
</dbReference>